<gene>
    <name evidence="1" type="ORF">MEDL_58682</name>
</gene>
<dbReference type="EMBL" id="CAJPWZ010002881">
    <property type="protein sequence ID" value="CAG2246760.1"/>
    <property type="molecule type" value="Genomic_DNA"/>
</dbReference>
<protein>
    <submittedName>
        <fullName evidence="1">Uncharacterized protein</fullName>
    </submittedName>
</protein>
<dbReference type="PANTHER" id="PTHR47197">
    <property type="entry name" value="PROTEIN NIRF"/>
    <property type="match status" value="1"/>
</dbReference>
<name>A0A8S3UN22_MYTED</name>
<evidence type="ECO:0000313" key="2">
    <source>
        <dbReference type="Proteomes" id="UP000683360"/>
    </source>
</evidence>
<dbReference type="InterPro" id="IPR051200">
    <property type="entry name" value="Host-pathogen_enzymatic-act"/>
</dbReference>
<sequence length="329" mass="37765">MKQIEKDVNSKDKFLHSLVENKGQLSLSFKINASIKNVMPDIESFGEVHIEAKQYDIVLVEKKAKQAQMMIQSRSIYNIKFTIHKTIDNLSKYIYGCCMLSDGRMAFTFYFKQTVNIFSDKGLQDFRVNLRVHPFDIVYIREDNTLAVSSDSSKCITIIDLERKQIKKIISIDSCIFGIALKDNRLIYSGRDKGIRMINPFDESTSDIVRDKMPNDCYIATFRDKIYHTNIEINTVTCYNIQGRLQWTFQNMSVLKHTKGIDVDNDGNVYVAGTNSQSVLVISPDGKRHREVLTLSDGLKDPMAIHFSGLKNQLLVTDMDRKAHLFSFI</sequence>
<dbReference type="OrthoDB" id="6136258at2759"/>
<dbReference type="SUPFAM" id="SSF101898">
    <property type="entry name" value="NHL repeat"/>
    <property type="match status" value="1"/>
</dbReference>
<organism evidence="1 2">
    <name type="scientific">Mytilus edulis</name>
    <name type="common">Blue mussel</name>
    <dbReference type="NCBI Taxonomy" id="6550"/>
    <lineage>
        <taxon>Eukaryota</taxon>
        <taxon>Metazoa</taxon>
        <taxon>Spiralia</taxon>
        <taxon>Lophotrochozoa</taxon>
        <taxon>Mollusca</taxon>
        <taxon>Bivalvia</taxon>
        <taxon>Autobranchia</taxon>
        <taxon>Pteriomorphia</taxon>
        <taxon>Mytilida</taxon>
        <taxon>Mytiloidea</taxon>
        <taxon>Mytilidae</taxon>
        <taxon>Mytilinae</taxon>
        <taxon>Mytilus</taxon>
    </lineage>
</organism>
<keyword evidence="2" id="KW-1185">Reference proteome</keyword>
<dbReference type="Proteomes" id="UP000683360">
    <property type="component" value="Unassembled WGS sequence"/>
</dbReference>
<comment type="caution">
    <text evidence="1">The sequence shown here is derived from an EMBL/GenBank/DDBJ whole genome shotgun (WGS) entry which is preliminary data.</text>
</comment>
<dbReference type="InterPro" id="IPR011042">
    <property type="entry name" value="6-blade_b-propeller_TolB-like"/>
</dbReference>
<dbReference type="AlphaFoldDB" id="A0A8S3UN22"/>
<dbReference type="Gene3D" id="2.120.10.30">
    <property type="entry name" value="TolB, C-terminal domain"/>
    <property type="match status" value="1"/>
</dbReference>
<reference evidence="1" key="1">
    <citation type="submission" date="2021-03" db="EMBL/GenBank/DDBJ databases">
        <authorList>
            <person name="Bekaert M."/>
        </authorList>
    </citation>
    <scope>NUCLEOTIDE SEQUENCE</scope>
</reference>
<evidence type="ECO:0000313" key="1">
    <source>
        <dbReference type="EMBL" id="CAG2246760.1"/>
    </source>
</evidence>
<dbReference type="PANTHER" id="PTHR47197:SF3">
    <property type="entry name" value="DIHYDRO-HEME D1 DEHYDROGENASE"/>
    <property type="match status" value="1"/>
</dbReference>
<accession>A0A8S3UN22</accession>
<proteinExistence type="predicted"/>